<feature type="region of interest" description="Disordered" evidence="1">
    <location>
        <begin position="135"/>
        <end position="188"/>
    </location>
</feature>
<evidence type="ECO:0000313" key="3">
    <source>
        <dbReference type="Proteomes" id="UP000077202"/>
    </source>
</evidence>
<sequence>MYCTGAVAQFEVYSTGPPFCTAPKSTEPVTSTGVAPISSNPLSDPGGGRVLLSSFARMSVPVKGTVLSSSPCTLKESSSFLKRFLNSEVLPEEGLLRGYLTSVASAIEEGVTRHKSNKQRSQLYGKTEEVIQESKGSNIKLEVKSEPIVNGGKESHSSHSKRKDRAVDGKEHDSGSSKKVKKKVKKEL</sequence>
<accession>A0A176VLW4</accession>
<evidence type="ECO:0000313" key="2">
    <source>
        <dbReference type="EMBL" id="OAE21587.1"/>
    </source>
</evidence>
<dbReference type="Proteomes" id="UP000077202">
    <property type="component" value="Unassembled WGS sequence"/>
</dbReference>
<reference evidence="2" key="1">
    <citation type="submission" date="2016-03" db="EMBL/GenBank/DDBJ databases">
        <title>Mechanisms controlling the formation of the plant cell surface in tip-growing cells are functionally conserved among land plants.</title>
        <authorList>
            <person name="Honkanen S."/>
            <person name="Jones V.A."/>
            <person name="Morieri G."/>
            <person name="Champion C."/>
            <person name="Hetherington A.J."/>
            <person name="Kelly S."/>
            <person name="Saint-Marcoux D."/>
            <person name="Proust H."/>
            <person name="Prescott H."/>
            <person name="Dolan L."/>
        </authorList>
    </citation>
    <scope>NUCLEOTIDE SEQUENCE [LARGE SCALE GENOMIC DNA]</scope>
    <source>
        <tissue evidence="2">Whole gametophyte</tissue>
    </source>
</reference>
<feature type="compositionally biased region" description="Basic residues" evidence="1">
    <location>
        <begin position="178"/>
        <end position="188"/>
    </location>
</feature>
<protein>
    <submittedName>
        <fullName evidence="2">Uncharacterized protein</fullName>
    </submittedName>
</protein>
<gene>
    <name evidence="2" type="ORF">AXG93_221s1050</name>
</gene>
<name>A0A176VLW4_MARPO</name>
<dbReference type="EMBL" id="LVLJ01003382">
    <property type="protein sequence ID" value="OAE21587.1"/>
    <property type="molecule type" value="Genomic_DNA"/>
</dbReference>
<evidence type="ECO:0000256" key="1">
    <source>
        <dbReference type="SAM" id="MobiDB-lite"/>
    </source>
</evidence>
<organism evidence="2 3">
    <name type="scientific">Marchantia polymorpha subsp. ruderalis</name>
    <dbReference type="NCBI Taxonomy" id="1480154"/>
    <lineage>
        <taxon>Eukaryota</taxon>
        <taxon>Viridiplantae</taxon>
        <taxon>Streptophyta</taxon>
        <taxon>Embryophyta</taxon>
        <taxon>Marchantiophyta</taxon>
        <taxon>Marchantiopsida</taxon>
        <taxon>Marchantiidae</taxon>
        <taxon>Marchantiales</taxon>
        <taxon>Marchantiaceae</taxon>
        <taxon>Marchantia</taxon>
    </lineage>
</organism>
<proteinExistence type="predicted"/>
<dbReference type="AlphaFoldDB" id="A0A176VLW4"/>
<comment type="caution">
    <text evidence="2">The sequence shown here is derived from an EMBL/GenBank/DDBJ whole genome shotgun (WGS) entry which is preliminary data.</text>
</comment>
<feature type="compositionally biased region" description="Basic and acidic residues" evidence="1">
    <location>
        <begin position="165"/>
        <end position="176"/>
    </location>
</feature>
<keyword evidence="3" id="KW-1185">Reference proteome</keyword>